<name>A0A7R8WGX0_9CRUS</name>
<gene>
    <name evidence="3" type="ORF">CTOB1V02_LOCUS9280</name>
</gene>
<proteinExistence type="predicted"/>
<dbReference type="AlphaFoldDB" id="A0A7R8WGX0"/>
<keyword evidence="2" id="KW-0812">Transmembrane</keyword>
<evidence type="ECO:0000256" key="1">
    <source>
        <dbReference type="SAM" id="MobiDB-lite"/>
    </source>
</evidence>
<feature type="transmembrane region" description="Helical" evidence="2">
    <location>
        <begin position="51"/>
        <end position="76"/>
    </location>
</feature>
<sequence>MDGVSRPPPPPTRLGTIKEQGHKSSECIQVITPQGEVIHNFCHSEDYSGPVIGLLACTLSMALLVPFTWFAMPYLLGSR</sequence>
<reference evidence="3" key="1">
    <citation type="submission" date="2020-11" db="EMBL/GenBank/DDBJ databases">
        <authorList>
            <person name="Tran Van P."/>
        </authorList>
    </citation>
    <scope>NUCLEOTIDE SEQUENCE</scope>
</reference>
<evidence type="ECO:0000256" key="2">
    <source>
        <dbReference type="SAM" id="Phobius"/>
    </source>
</evidence>
<dbReference type="EMBL" id="OB663508">
    <property type="protein sequence ID" value="CAD7231433.1"/>
    <property type="molecule type" value="Genomic_DNA"/>
</dbReference>
<feature type="region of interest" description="Disordered" evidence="1">
    <location>
        <begin position="1"/>
        <end position="21"/>
    </location>
</feature>
<keyword evidence="2" id="KW-0472">Membrane</keyword>
<protein>
    <submittedName>
        <fullName evidence="3">Uncharacterized protein</fullName>
    </submittedName>
</protein>
<evidence type="ECO:0000313" key="3">
    <source>
        <dbReference type="EMBL" id="CAD7231433.1"/>
    </source>
</evidence>
<organism evidence="3">
    <name type="scientific">Cyprideis torosa</name>
    <dbReference type="NCBI Taxonomy" id="163714"/>
    <lineage>
        <taxon>Eukaryota</taxon>
        <taxon>Metazoa</taxon>
        <taxon>Ecdysozoa</taxon>
        <taxon>Arthropoda</taxon>
        <taxon>Crustacea</taxon>
        <taxon>Oligostraca</taxon>
        <taxon>Ostracoda</taxon>
        <taxon>Podocopa</taxon>
        <taxon>Podocopida</taxon>
        <taxon>Cytherocopina</taxon>
        <taxon>Cytheroidea</taxon>
        <taxon>Cytherideidae</taxon>
        <taxon>Cyprideis</taxon>
    </lineage>
</organism>
<feature type="compositionally biased region" description="Pro residues" evidence="1">
    <location>
        <begin position="1"/>
        <end position="12"/>
    </location>
</feature>
<keyword evidence="2" id="KW-1133">Transmembrane helix</keyword>
<accession>A0A7R8WGX0</accession>
<feature type="non-terminal residue" evidence="3">
    <location>
        <position position="1"/>
    </location>
</feature>